<dbReference type="GO" id="GO:0005737">
    <property type="term" value="C:cytoplasm"/>
    <property type="evidence" value="ECO:0007669"/>
    <property type="project" value="UniProtKB-SubCell"/>
</dbReference>
<evidence type="ECO:0000256" key="4">
    <source>
        <dbReference type="ARBA" id="ARBA00022443"/>
    </source>
</evidence>
<dbReference type="AlphaFoldDB" id="A0A9Q1CLV5"/>
<dbReference type="InterPro" id="IPR055135">
    <property type="entry name" value="PRMT_dom"/>
</dbReference>
<name>A0A9Q1CLV5_HOLLE</name>
<dbReference type="Pfam" id="PF06325">
    <property type="entry name" value="PrmA"/>
    <property type="match status" value="1"/>
</dbReference>
<evidence type="ECO:0000256" key="10">
    <source>
        <dbReference type="ARBA" id="ARBA00040406"/>
    </source>
</evidence>
<gene>
    <name evidence="15" type="ORF">HOLleu_06673</name>
</gene>
<dbReference type="PANTHER" id="PTHR11006:SF73">
    <property type="entry name" value="PROTEIN ARGININE N-METHYLTRANSFERASE 6"/>
    <property type="match status" value="1"/>
</dbReference>
<evidence type="ECO:0000256" key="1">
    <source>
        <dbReference type="ARBA" id="ARBA00004123"/>
    </source>
</evidence>
<evidence type="ECO:0000256" key="13">
    <source>
        <dbReference type="PROSITE-ProRule" id="PRU01015"/>
    </source>
</evidence>
<evidence type="ECO:0000256" key="3">
    <source>
        <dbReference type="ARBA" id="ARBA00018778"/>
    </source>
</evidence>
<dbReference type="PROSITE" id="PS51678">
    <property type="entry name" value="SAM_MT_PRMT"/>
    <property type="match status" value="1"/>
</dbReference>
<dbReference type="PANTHER" id="PTHR11006">
    <property type="entry name" value="PROTEIN ARGININE N-METHYLTRANSFERASE"/>
    <property type="match status" value="1"/>
</dbReference>
<evidence type="ECO:0000256" key="9">
    <source>
        <dbReference type="ARBA" id="ARBA00023242"/>
    </source>
</evidence>
<dbReference type="Gene3D" id="3.40.50.150">
    <property type="entry name" value="Vaccinia Virus protein VP39"/>
    <property type="match status" value="1"/>
</dbReference>
<reference evidence="15" key="1">
    <citation type="submission" date="2021-10" db="EMBL/GenBank/DDBJ databases">
        <title>Tropical sea cucumber genome reveals ecological adaptation and Cuvierian tubules defense mechanism.</title>
        <authorList>
            <person name="Chen T."/>
        </authorList>
    </citation>
    <scope>NUCLEOTIDE SEQUENCE</scope>
    <source>
        <strain evidence="15">Nanhai2018</strain>
        <tissue evidence="15">Muscle</tissue>
    </source>
</reference>
<dbReference type="GO" id="GO:0042054">
    <property type="term" value="F:histone methyltransferase activity"/>
    <property type="evidence" value="ECO:0007669"/>
    <property type="project" value="TreeGrafter"/>
</dbReference>
<keyword evidence="9" id="KW-0539">Nucleus</keyword>
<evidence type="ECO:0000313" key="15">
    <source>
        <dbReference type="EMBL" id="KAJ8047628.1"/>
    </source>
</evidence>
<protein>
    <recommendedName>
        <fullName evidence="3">Protein arginine N-methyltransferase 2</fullName>
    </recommendedName>
    <alternativeName>
        <fullName evidence="12">Histone-arginine N-methyltransferase PRMT2</fullName>
    </alternativeName>
    <alternativeName>
        <fullName evidence="11">Histone-arginine N-methyltransferase PRMT6</fullName>
    </alternativeName>
    <alternativeName>
        <fullName evidence="10">Protein arginine N-methyltransferase 6</fullName>
    </alternativeName>
</protein>
<dbReference type="Gene3D" id="2.70.160.11">
    <property type="entry name" value="Hnrnp arginine n-methyltransferase1"/>
    <property type="match status" value="1"/>
</dbReference>
<dbReference type="FunFam" id="2.70.160.11:FF:000007">
    <property type="entry name" value="Protein arginine N-methyltransferase 2"/>
    <property type="match status" value="1"/>
</dbReference>
<accession>A0A9Q1CLV5</accession>
<evidence type="ECO:0000256" key="6">
    <source>
        <dbReference type="ARBA" id="ARBA00022603"/>
    </source>
</evidence>
<keyword evidence="7 13" id="KW-0808">Transferase</keyword>
<evidence type="ECO:0000259" key="14">
    <source>
        <dbReference type="Pfam" id="PF22528"/>
    </source>
</evidence>
<evidence type="ECO:0000256" key="11">
    <source>
        <dbReference type="ARBA" id="ARBA00042685"/>
    </source>
</evidence>
<keyword evidence="6 13" id="KW-0489">Methyltransferase</keyword>
<dbReference type="Pfam" id="PF22528">
    <property type="entry name" value="PRMT_C"/>
    <property type="match status" value="1"/>
</dbReference>
<keyword evidence="5" id="KW-0963">Cytoplasm</keyword>
<feature type="domain" description="Protein arginine N-methyltransferase" evidence="14">
    <location>
        <begin position="199"/>
        <end position="372"/>
    </location>
</feature>
<organism evidence="15 16">
    <name type="scientific">Holothuria leucospilota</name>
    <name type="common">Black long sea cucumber</name>
    <name type="synonym">Mertensiothuria leucospilota</name>
    <dbReference type="NCBI Taxonomy" id="206669"/>
    <lineage>
        <taxon>Eukaryota</taxon>
        <taxon>Metazoa</taxon>
        <taxon>Echinodermata</taxon>
        <taxon>Eleutherozoa</taxon>
        <taxon>Echinozoa</taxon>
        <taxon>Holothuroidea</taxon>
        <taxon>Aspidochirotacea</taxon>
        <taxon>Aspidochirotida</taxon>
        <taxon>Holothuriidae</taxon>
        <taxon>Holothuria</taxon>
    </lineage>
</organism>
<comment type="subcellular location">
    <subcellularLocation>
        <location evidence="2">Cytoplasm</location>
    </subcellularLocation>
    <subcellularLocation>
        <location evidence="1">Nucleus</location>
    </subcellularLocation>
</comment>
<dbReference type="GO" id="GO:0032259">
    <property type="term" value="P:methylation"/>
    <property type="evidence" value="ECO:0007669"/>
    <property type="project" value="UniProtKB-KW"/>
</dbReference>
<evidence type="ECO:0000313" key="16">
    <source>
        <dbReference type="Proteomes" id="UP001152320"/>
    </source>
</evidence>
<keyword evidence="16" id="KW-1185">Reference proteome</keyword>
<keyword evidence="8 13" id="KW-0949">S-adenosyl-L-methionine</keyword>
<dbReference type="SUPFAM" id="SSF53335">
    <property type="entry name" value="S-adenosyl-L-methionine-dependent methyltransferases"/>
    <property type="match status" value="1"/>
</dbReference>
<proteinExistence type="predicted"/>
<dbReference type="OrthoDB" id="7848332at2759"/>
<dbReference type="FunFam" id="3.40.50.150:FF:000016">
    <property type="entry name" value="Protein arginine N-methyltransferase 6"/>
    <property type="match status" value="1"/>
</dbReference>
<dbReference type="InterPro" id="IPR025799">
    <property type="entry name" value="Arg_MeTrfase"/>
</dbReference>
<dbReference type="InterPro" id="IPR029063">
    <property type="entry name" value="SAM-dependent_MTases_sf"/>
</dbReference>
<dbReference type="Proteomes" id="UP001152320">
    <property type="component" value="Chromosome 2"/>
</dbReference>
<sequence>MQKRTFMDTEERADHEAAVPKIQKYPLTSFKGSGDTSTKRLKLSSESQEGKSNLERQYFTSYEDLGVHLEMIRDVSRTNTYRLAILKSFDKIAGKVVADIGAGTGILSCFCVQAGARKVYAIEASSIAEKAKEVIIQNKMDDKIEIIKGRVEEINLPEKVDVIVSEWMGYSLLYESMLNSVICARDKWLKAGGWMLPSSAHIFIAPFTDDSVQQERVDYWKKTADLYGVDMSCLVPHAKKSLTNHIQIELIEDCDLIARACKCIDLDLNTVQEKDLKQIQGRFHFDCFGSDKLSGFVTWFTTAFNSVDPDKEPVLLSTAPSSQPTHWRQSLMYLEDSIDVQQGTTLEGSVTLSPNPSNARFLDVNLRFTIDGKDEKSNVYQLNDGLP</sequence>
<dbReference type="GO" id="GO:0016274">
    <property type="term" value="F:protein-arginine N-methyltransferase activity"/>
    <property type="evidence" value="ECO:0007669"/>
    <property type="project" value="InterPro"/>
</dbReference>
<dbReference type="GO" id="GO:0005634">
    <property type="term" value="C:nucleus"/>
    <property type="evidence" value="ECO:0007669"/>
    <property type="project" value="UniProtKB-SubCell"/>
</dbReference>
<comment type="caution">
    <text evidence="15">The sequence shown here is derived from an EMBL/GenBank/DDBJ whole genome shotgun (WGS) entry which is preliminary data.</text>
</comment>
<keyword evidence="4" id="KW-0728">SH3 domain</keyword>
<dbReference type="CDD" id="cd02440">
    <property type="entry name" value="AdoMet_MTases"/>
    <property type="match status" value="1"/>
</dbReference>
<evidence type="ECO:0000256" key="7">
    <source>
        <dbReference type="ARBA" id="ARBA00022679"/>
    </source>
</evidence>
<evidence type="ECO:0000256" key="12">
    <source>
        <dbReference type="ARBA" id="ARBA00082811"/>
    </source>
</evidence>
<evidence type="ECO:0000256" key="8">
    <source>
        <dbReference type="ARBA" id="ARBA00022691"/>
    </source>
</evidence>
<evidence type="ECO:0000256" key="2">
    <source>
        <dbReference type="ARBA" id="ARBA00004496"/>
    </source>
</evidence>
<dbReference type="EMBL" id="JAIZAY010000002">
    <property type="protein sequence ID" value="KAJ8047628.1"/>
    <property type="molecule type" value="Genomic_DNA"/>
</dbReference>
<evidence type="ECO:0000256" key="5">
    <source>
        <dbReference type="ARBA" id="ARBA00022490"/>
    </source>
</evidence>